<gene>
    <name evidence="3" type="primary">LOC123397533</name>
</gene>
<feature type="region of interest" description="Disordered" evidence="1">
    <location>
        <begin position="275"/>
        <end position="533"/>
    </location>
</feature>
<reference evidence="4" key="1">
    <citation type="journal article" date="2012" name="Nature">
        <title>A physical, genetic and functional sequence assembly of the barley genome.</title>
        <authorList>
            <consortium name="The International Barley Genome Sequencing Consortium"/>
            <person name="Mayer K.F."/>
            <person name="Waugh R."/>
            <person name="Brown J.W."/>
            <person name="Schulman A."/>
            <person name="Langridge P."/>
            <person name="Platzer M."/>
            <person name="Fincher G.B."/>
            <person name="Muehlbauer G.J."/>
            <person name="Sato K."/>
            <person name="Close T.J."/>
            <person name="Wise R.P."/>
            <person name="Stein N."/>
        </authorList>
    </citation>
    <scope>NUCLEOTIDE SEQUENCE [LARGE SCALE GENOMIC DNA]</scope>
    <source>
        <strain evidence="4">cv. Morex</strain>
    </source>
</reference>
<feature type="compositionally biased region" description="Pro residues" evidence="1">
    <location>
        <begin position="393"/>
        <end position="460"/>
    </location>
</feature>
<dbReference type="PANTHER" id="PTHR36481:SF1">
    <property type="entry name" value="OS09G0535400 PROTEIN"/>
    <property type="match status" value="1"/>
</dbReference>
<evidence type="ECO:0000256" key="1">
    <source>
        <dbReference type="SAM" id="MobiDB-lite"/>
    </source>
</evidence>
<reference evidence="3" key="3">
    <citation type="submission" date="2022-01" db="UniProtKB">
        <authorList>
            <consortium name="EnsemblPlants"/>
        </authorList>
    </citation>
    <scope>IDENTIFICATION</scope>
    <source>
        <strain evidence="3">subsp. vulgare</strain>
    </source>
</reference>
<evidence type="ECO:0000313" key="4">
    <source>
        <dbReference type="Proteomes" id="UP000011116"/>
    </source>
</evidence>
<keyword evidence="2" id="KW-0812">Transmembrane</keyword>
<dbReference type="PANTHER" id="PTHR36481">
    <property type="entry name" value="EXPRESSED PROTEIN"/>
    <property type="match status" value="1"/>
</dbReference>
<keyword evidence="2" id="KW-0472">Membrane</keyword>
<feature type="compositionally biased region" description="Pro residues" evidence="1">
    <location>
        <begin position="332"/>
        <end position="379"/>
    </location>
</feature>
<dbReference type="Gramene" id="HORVU.MOREX.r3.5HG0499660.1">
    <property type="protein sequence ID" value="HORVU.MOREX.r3.5HG0499660.1.CDS1"/>
    <property type="gene ID" value="HORVU.MOREX.r3.5HG0499660"/>
</dbReference>
<organism evidence="3 4">
    <name type="scientific">Hordeum vulgare subsp. vulgare</name>
    <name type="common">Domesticated barley</name>
    <dbReference type="NCBI Taxonomy" id="112509"/>
    <lineage>
        <taxon>Eukaryota</taxon>
        <taxon>Viridiplantae</taxon>
        <taxon>Streptophyta</taxon>
        <taxon>Embryophyta</taxon>
        <taxon>Tracheophyta</taxon>
        <taxon>Spermatophyta</taxon>
        <taxon>Magnoliopsida</taxon>
        <taxon>Liliopsida</taxon>
        <taxon>Poales</taxon>
        <taxon>Poaceae</taxon>
        <taxon>BOP clade</taxon>
        <taxon>Pooideae</taxon>
        <taxon>Triticodae</taxon>
        <taxon>Triticeae</taxon>
        <taxon>Hordeinae</taxon>
        <taxon>Hordeum</taxon>
    </lineage>
</organism>
<feature type="transmembrane region" description="Helical" evidence="2">
    <location>
        <begin position="54"/>
        <end position="76"/>
    </location>
</feature>
<feature type="compositionally biased region" description="Pro residues" evidence="1">
    <location>
        <begin position="313"/>
        <end position="323"/>
    </location>
</feature>
<reference evidence="3" key="2">
    <citation type="submission" date="2020-10" db="EMBL/GenBank/DDBJ databases">
        <authorList>
            <person name="Scholz U."/>
            <person name="Mascher M."/>
            <person name="Fiebig A."/>
        </authorList>
    </citation>
    <scope>NUCLEOTIDE SEQUENCE [LARGE SCALE GENOMIC DNA]</scope>
    <source>
        <strain evidence="3">cv. Morex</strain>
    </source>
</reference>
<dbReference type="EnsemblPlants" id="HORVU.MOREX.r3.5HG0499660.1">
    <property type="protein sequence ID" value="HORVU.MOREX.r3.5HG0499660.1.CDS1"/>
    <property type="gene ID" value="HORVU.MOREX.r3.5HG0499660"/>
</dbReference>
<proteinExistence type="predicted"/>
<keyword evidence="4" id="KW-1185">Reference proteome</keyword>
<name>A0A8I6YK96_HORVV</name>
<keyword evidence="2" id="KW-1133">Transmembrane helix</keyword>
<sequence length="578" mass="59428">MKKMLSTPCNATHTFLLLPLHTGVAPQTELAPNPLPPPLKPYTTHRQATHTIDLTIIAMASSYLAILVLVLLLLGFSGSAVAVASSYIVRTTEQQIIATVAPAAFADADDGGQSDAQGLPFLASPSGSFAAYLRRAAVGDGGGNGDVCYVEVVQQQGGGGGTSSVWESDCTPVGGTETCDLAFSPVGLELFAGGHSLWDTAVDSDPAMLSLDGAGDMRIVSRDGVTVWRTRDEPWTGWRCGASALPVSSPSTATGAKLLTLPAATSTLASPWGSGFTFGDQTAPPLDTLPDQMLPPPPPADDDDDSAGSPDLVLPPPPPPPSDPSTDWPDLQLPPPPADMYPIPESPELPLYSSPPPADMHPIPETPEQPLYSSPPPSDTHPIPETPERPLYSSPPPSDTHPIPETPEQPLYSSPPPADTHPIPESPEQPLHSSPPPAPPTPSDPPQTPLPPVDTPPLVPSPGAGIATPPASSGEDNVPLSPPPHGTPHPHHLPVGASPPTVPGAVAPISGGHGPLPLGQGQHGQGQHGQGQGVFGQQQNQLLNGGGQPLEDSAGGWSGRERGVSLAWVALVALAIAF</sequence>
<dbReference type="AlphaFoldDB" id="A0A8I6YK96"/>
<dbReference type="Proteomes" id="UP000011116">
    <property type="component" value="Chromosome 5H"/>
</dbReference>
<protein>
    <submittedName>
        <fullName evidence="3">Uncharacterized protein</fullName>
    </submittedName>
</protein>
<evidence type="ECO:0000313" key="3">
    <source>
        <dbReference type="EnsemblPlants" id="HORVU.MOREX.r3.5HG0499660.1.CDS1"/>
    </source>
</evidence>
<feature type="compositionally biased region" description="Gly residues" evidence="1">
    <location>
        <begin position="521"/>
        <end position="533"/>
    </location>
</feature>
<evidence type="ECO:0000256" key="2">
    <source>
        <dbReference type="SAM" id="Phobius"/>
    </source>
</evidence>
<accession>A0A8I6YK96</accession>